<evidence type="ECO:0000256" key="2">
    <source>
        <dbReference type="ARBA" id="ARBA00022695"/>
    </source>
</evidence>
<dbReference type="SUPFAM" id="SSF53448">
    <property type="entry name" value="Nucleotide-diphospho-sugar transferases"/>
    <property type="match status" value="1"/>
</dbReference>
<accession>B2A095</accession>
<dbReference type="Proteomes" id="UP000007013">
    <property type="component" value="Chromosome"/>
</dbReference>
<name>B2A095_OPITP</name>
<dbReference type="OrthoDB" id="9806837at2"/>
<dbReference type="EMBL" id="CP001032">
    <property type="protein sequence ID" value="ACB77431.1"/>
    <property type="molecule type" value="Genomic_DNA"/>
</dbReference>
<evidence type="ECO:0000256" key="1">
    <source>
        <dbReference type="ARBA" id="ARBA00022679"/>
    </source>
</evidence>
<dbReference type="PANTHER" id="PTHR32125">
    <property type="entry name" value="2-C-METHYL-D-ERYTHRITOL 4-PHOSPHATE CYTIDYLYLTRANSFERASE, CHLOROPLASTIC"/>
    <property type="match status" value="1"/>
</dbReference>
<dbReference type="InterPro" id="IPR029044">
    <property type="entry name" value="Nucleotide-diphossugar_trans"/>
</dbReference>
<dbReference type="EC" id="2.7.7.60" evidence="3"/>
<dbReference type="RefSeq" id="WP_012376959.1">
    <property type="nucleotide sequence ID" value="NC_010571.1"/>
</dbReference>
<dbReference type="STRING" id="452637.Oter_4157"/>
<gene>
    <name evidence="3" type="ordered locus">Oter_4157</name>
</gene>
<dbReference type="AlphaFoldDB" id="B2A095"/>
<keyword evidence="4" id="KW-1185">Reference proteome</keyword>
<dbReference type="PANTHER" id="PTHR32125:SF4">
    <property type="entry name" value="2-C-METHYL-D-ERYTHRITOL 4-PHOSPHATE CYTIDYLYLTRANSFERASE, CHLOROPLASTIC"/>
    <property type="match status" value="1"/>
</dbReference>
<evidence type="ECO:0000313" key="3">
    <source>
        <dbReference type="EMBL" id="ACB77431.1"/>
    </source>
</evidence>
<sequence>MPPELSNDCCARPDVTALILAAGSGTRLGGIAKATLEYQGGSLLQHAIALVAPFAGHIIVGTRAQDLDWAQEQCRRVTTDCSVTCVTGGATRQESLERLLDAAQTEFLIVHEVARPWVEPDVFRQLLCELRECSAVALYTPLPVRDGLALMEDRELKASLPRANVVSVQTPQVYRRAALRHAYALAKRHGWQEESTIALMARAKARMRLIEGSPQNVKVTYPEDLAPLRMLSAAPTLAGAQQASG</sequence>
<keyword evidence="2 3" id="KW-0548">Nucleotidyltransferase</keyword>
<organism evidence="3 4">
    <name type="scientific">Opitutus terrae (strain DSM 11246 / JCM 15787 / PB90-1)</name>
    <dbReference type="NCBI Taxonomy" id="452637"/>
    <lineage>
        <taxon>Bacteria</taxon>
        <taxon>Pseudomonadati</taxon>
        <taxon>Verrucomicrobiota</taxon>
        <taxon>Opitutia</taxon>
        <taxon>Opitutales</taxon>
        <taxon>Opitutaceae</taxon>
        <taxon>Opitutus</taxon>
    </lineage>
</organism>
<dbReference type="GO" id="GO:0050518">
    <property type="term" value="F:2-C-methyl-D-erythritol 4-phosphate cytidylyltransferase activity"/>
    <property type="evidence" value="ECO:0007669"/>
    <property type="project" value="UniProtKB-EC"/>
</dbReference>
<dbReference type="KEGG" id="ote:Oter_4157"/>
<dbReference type="InterPro" id="IPR034683">
    <property type="entry name" value="IspD/TarI"/>
</dbReference>
<protein>
    <submittedName>
        <fullName evidence="3">2-C-methyl-D-erythritol 4-phosphate cytidylyltransferase</fullName>
        <ecNumber evidence="3">2.7.7.60</ecNumber>
    </submittedName>
</protein>
<dbReference type="Gene3D" id="3.90.550.10">
    <property type="entry name" value="Spore Coat Polysaccharide Biosynthesis Protein SpsA, Chain A"/>
    <property type="match status" value="1"/>
</dbReference>
<dbReference type="Pfam" id="PF01128">
    <property type="entry name" value="IspD"/>
    <property type="match status" value="1"/>
</dbReference>
<dbReference type="HOGENOM" id="CLU_061281_3_1_0"/>
<reference evidence="3 4" key="1">
    <citation type="journal article" date="2011" name="J. Bacteriol.">
        <title>Genome sequence of the verrucomicrobium Opitutus terrae PB90-1, an abundant inhabitant of rice paddy soil ecosystems.</title>
        <authorList>
            <person name="van Passel M.W."/>
            <person name="Kant R."/>
            <person name="Palva A."/>
            <person name="Copeland A."/>
            <person name="Lucas S."/>
            <person name="Lapidus A."/>
            <person name="Glavina del Rio T."/>
            <person name="Pitluck S."/>
            <person name="Goltsman E."/>
            <person name="Clum A."/>
            <person name="Sun H."/>
            <person name="Schmutz J."/>
            <person name="Larimer F.W."/>
            <person name="Land M.L."/>
            <person name="Hauser L."/>
            <person name="Kyrpides N."/>
            <person name="Mikhailova N."/>
            <person name="Richardson P.P."/>
            <person name="Janssen P.H."/>
            <person name="de Vos W.M."/>
            <person name="Smidt H."/>
        </authorList>
    </citation>
    <scope>NUCLEOTIDE SEQUENCE [LARGE SCALE GENOMIC DNA]</scope>
    <source>
        <strain evidence="4">DSM 11246 / JCM 15787 / PB90-1</strain>
    </source>
</reference>
<dbReference type="InterPro" id="IPR050088">
    <property type="entry name" value="IspD/TarI_cytidylyltransf_bact"/>
</dbReference>
<dbReference type="eggNOG" id="COG1211">
    <property type="taxonomic scope" value="Bacteria"/>
</dbReference>
<proteinExistence type="predicted"/>
<evidence type="ECO:0000313" key="4">
    <source>
        <dbReference type="Proteomes" id="UP000007013"/>
    </source>
</evidence>
<keyword evidence="1 3" id="KW-0808">Transferase</keyword>